<dbReference type="EMBL" id="CP002546">
    <property type="protein sequence ID" value="ADY60400.1"/>
    <property type="molecule type" value="Genomic_DNA"/>
</dbReference>
<comment type="pathway">
    <text evidence="1">Lipid metabolism.</text>
</comment>
<organism evidence="5 6">
    <name type="scientific">Rubinisphaera brasiliensis (strain ATCC 49424 / DSM 5305 / JCM 21570 / IAM 15109 / NBRC 103401 / IFAM 1448)</name>
    <name type="common">Planctomyces brasiliensis</name>
    <dbReference type="NCBI Taxonomy" id="756272"/>
    <lineage>
        <taxon>Bacteria</taxon>
        <taxon>Pseudomonadati</taxon>
        <taxon>Planctomycetota</taxon>
        <taxon>Planctomycetia</taxon>
        <taxon>Planctomycetales</taxon>
        <taxon>Planctomycetaceae</taxon>
        <taxon>Rubinisphaera</taxon>
    </lineage>
</organism>
<dbReference type="Proteomes" id="UP000006860">
    <property type="component" value="Chromosome"/>
</dbReference>
<feature type="domain" description="Phospholipid/glycerol acyltransferase" evidence="4">
    <location>
        <begin position="61"/>
        <end position="173"/>
    </location>
</feature>
<evidence type="ECO:0000256" key="2">
    <source>
        <dbReference type="ARBA" id="ARBA00022679"/>
    </source>
</evidence>
<proteinExistence type="predicted"/>
<dbReference type="OrthoDB" id="9803035at2"/>
<dbReference type="eggNOG" id="COG0204">
    <property type="taxonomic scope" value="Bacteria"/>
</dbReference>
<evidence type="ECO:0000256" key="3">
    <source>
        <dbReference type="ARBA" id="ARBA00023315"/>
    </source>
</evidence>
<accession>F0STD8</accession>
<dbReference type="GO" id="GO:0003841">
    <property type="term" value="F:1-acylglycerol-3-phosphate O-acyltransferase activity"/>
    <property type="evidence" value="ECO:0007669"/>
    <property type="project" value="TreeGrafter"/>
</dbReference>
<dbReference type="InterPro" id="IPR002123">
    <property type="entry name" value="Plipid/glycerol_acylTrfase"/>
</dbReference>
<dbReference type="SUPFAM" id="SSF69593">
    <property type="entry name" value="Glycerol-3-phosphate (1)-acyltransferase"/>
    <property type="match status" value="1"/>
</dbReference>
<dbReference type="HOGENOM" id="CLU_027938_4_5_0"/>
<dbReference type="STRING" id="756272.Plabr_2801"/>
<protein>
    <submittedName>
        <fullName evidence="5">Phospholipid/glycerol acyltransferase</fullName>
    </submittedName>
</protein>
<dbReference type="AlphaFoldDB" id="F0STD8"/>
<dbReference type="PANTHER" id="PTHR10434">
    <property type="entry name" value="1-ACYL-SN-GLYCEROL-3-PHOSPHATE ACYLTRANSFERASE"/>
    <property type="match status" value="1"/>
</dbReference>
<gene>
    <name evidence="5" type="ordered locus">Plabr_2801</name>
</gene>
<keyword evidence="2" id="KW-0808">Transferase</keyword>
<dbReference type="GO" id="GO:0006654">
    <property type="term" value="P:phosphatidic acid biosynthetic process"/>
    <property type="evidence" value="ECO:0007669"/>
    <property type="project" value="TreeGrafter"/>
</dbReference>
<dbReference type="CDD" id="cd07989">
    <property type="entry name" value="LPLAT_AGPAT-like"/>
    <property type="match status" value="1"/>
</dbReference>
<keyword evidence="3 5" id="KW-0012">Acyltransferase</keyword>
<dbReference type="KEGG" id="pbs:Plabr_2801"/>
<dbReference type="Pfam" id="PF01553">
    <property type="entry name" value="Acyltransferase"/>
    <property type="match status" value="1"/>
</dbReference>
<name>F0STD8_RUBBR</name>
<dbReference type="SMART" id="SM00563">
    <property type="entry name" value="PlsC"/>
    <property type="match status" value="1"/>
</dbReference>
<evidence type="ECO:0000313" key="6">
    <source>
        <dbReference type="Proteomes" id="UP000006860"/>
    </source>
</evidence>
<dbReference type="RefSeq" id="WP_013629122.1">
    <property type="nucleotide sequence ID" value="NC_015174.1"/>
</dbReference>
<reference evidence="6" key="1">
    <citation type="submission" date="2011-02" db="EMBL/GenBank/DDBJ databases">
        <title>The complete genome of Planctomyces brasiliensis DSM 5305.</title>
        <authorList>
            <person name="Lucas S."/>
            <person name="Copeland A."/>
            <person name="Lapidus A."/>
            <person name="Bruce D."/>
            <person name="Goodwin L."/>
            <person name="Pitluck S."/>
            <person name="Kyrpides N."/>
            <person name="Mavromatis K."/>
            <person name="Pagani I."/>
            <person name="Ivanova N."/>
            <person name="Ovchinnikova G."/>
            <person name="Lu M."/>
            <person name="Detter J.C."/>
            <person name="Han C."/>
            <person name="Land M."/>
            <person name="Hauser L."/>
            <person name="Markowitz V."/>
            <person name="Cheng J.-F."/>
            <person name="Hugenholtz P."/>
            <person name="Woyke T."/>
            <person name="Wu D."/>
            <person name="Tindall B."/>
            <person name="Pomrenke H.G."/>
            <person name="Brambilla E."/>
            <person name="Klenk H.-P."/>
            <person name="Eisen J.A."/>
        </authorList>
    </citation>
    <scope>NUCLEOTIDE SEQUENCE [LARGE SCALE GENOMIC DNA]</scope>
    <source>
        <strain evidence="6">ATCC 49424 / DSM 5305 / JCM 21570 / NBRC 103401 / IFAM 1448</strain>
    </source>
</reference>
<dbReference type="PANTHER" id="PTHR10434:SF11">
    <property type="entry name" value="1-ACYL-SN-GLYCEROL-3-PHOSPHATE ACYLTRANSFERASE"/>
    <property type="match status" value="1"/>
</dbReference>
<evidence type="ECO:0000256" key="1">
    <source>
        <dbReference type="ARBA" id="ARBA00005189"/>
    </source>
</evidence>
<evidence type="ECO:0000313" key="5">
    <source>
        <dbReference type="EMBL" id="ADY60400.1"/>
    </source>
</evidence>
<sequence>MNTDTPTSPAEAESPASSTSVAHLHRNWVWRMIQIFMQTLLVPLLRYRAEGLERYPADTGALLLINHQSYLDPMLVGLPLRRPVSFLARDSLFRAPVIGWILKKTYVMPINRERAGTASIRTAISRMQEGYLVGVFPEGTRTESGEIGDLKPGFIALIRRVDQPIIPVGISGAYRAMPRGSLLIRPARVAVYVGEPLDPACVAELRQRGRESEFVEYVHKQLELAHQAAQDMLS</sequence>
<evidence type="ECO:0000259" key="4">
    <source>
        <dbReference type="SMART" id="SM00563"/>
    </source>
</evidence>
<keyword evidence="6" id="KW-1185">Reference proteome</keyword>